<gene>
    <name evidence="1" type="ORF">LP422_01040</name>
</gene>
<evidence type="ECO:0000313" key="2">
    <source>
        <dbReference type="Proteomes" id="UP001059663"/>
    </source>
</evidence>
<name>A0AC61U563_9MICO</name>
<proteinExistence type="predicted"/>
<reference evidence="1" key="1">
    <citation type="submission" date="2021-11" db="EMBL/GenBank/DDBJ databases">
        <title>Study of the species diversity of bacterial strains isolated from a unique natural object - Shulgan-Tash cave (Bashkiria).</title>
        <authorList>
            <person name="Sazanova A.L."/>
            <person name="Chirak E.R."/>
            <person name="Safronova V.I."/>
        </authorList>
    </citation>
    <scope>NUCLEOTIDE SEQUENCE</scope>
    <source>
        <strain evidence="1">P1</strain>
    </source>
</reference>
<accession>A0AC61U563</accession>
<sequence>MTNRDDSTNLDDSRGRPAALGRARRDAIYRPGAPGVAPGVPTDVAELERRAQAVMTRKAWAYVAGGAGSGATMRANRAAFDRWQVVPRMLHATTERDLRTTVLGTELAAPLLLAPVGAAGLVAQDADLRIAEGAHASGIPYVFSCRGCSPMEATAQAMAGTPFWYQLYWSTDEQLVDSMIGRAEAAGAQALVVTLDTTMLGWRTRDLGLGSLPFARGQGIAQYTSDPRFMELVRERLGSGARGAQSLGIDARRPLRAARSVAGGLGTLLSMSREHPGRVRDNLRSAEPRAAVETFLDIYSNPGLSWEHIATLRERTSLPVVLKGVLHEDDARRAFDAGVDAVVVSNHGGRQVDRSIAALDALVRVREAVGPEPTVLMDSGVRTGADLFVALALGADACLLGRPHVYGLALDGAAGVGAVIDNVLGELDLTMGLVGAASIADITRDLLVQA</sequence>
<dbReference type="EMBL" id="CP087977">
    <property type="protein sequence ID" value="UUZ44991.1"/>
    <property type="molecule type" value="Genomic_DNA"/>
</dbReference>
<protein>
    <submittedName>
        <fullName evidence="1">Alpha-hydroxy-acid oxidizing protein</fullName>
    </submittedName>
</protein>
<evidence type="ECO:0000313" key="1">
    <source>
        <dbReference type="EMBL" id="UUZ44991.1"/>
    </source>
</evidence>
<organism evidence="1 2">
    <name type="scientific">Janibacter limosus</name>
    <dbReference type="NCBI Taxonomy" id="53458"/>
    <lineage>
        <taxon>Bacteria</taxon>
        <taxon>Bacillati</taxon>
        <taxon>Actinomycetota</taxon>
        <taxon>Actinomycetes</taxon>
        <taxon>Micrococcales</taxon>
        <taxon>Intrasporangiaceae</taxon>
        <taxon>Janibacter</taxon>
    </lineage>
</organism>
<dbReference type="Proteomes" id="UP001059663">
    <property type="component" value="Chromosome"/>
</dbReference>